<dbReference type="Proteomes" id="UP000799436">
    <property type="component" value="Unassembled WGS sequence"/>
</dbReference>
<accession>A0A6G1KU29</accession>
<dbReference type="AlphaFoldDB" id="A0A6G1KU29"/>
<keyword evidence="2" id="KW-1185">Reference proteome</keyword>
<protein>
    <submittedName>
        <fullName evidence="1">Uncharacterized protein</fullName>
    </submittedName>
</protein>
<evidence type="ECO:0000313" key="2">
    <source>
        <dbReference type="Proteomes" id="UP000799436"/>
    </source>
</evidence>
<sequence>MLACLQAGFLEVLCWSSLHIEEKYMYFLVLVWPWSPDIQYSCYSQISDPRSCQMSRAGYNSSRPSGTPLFLDQHRKSTLPPEQANKQLLDQIDRTIGFLDHVEQARCQVKRITAHLALAAQDLNGDEGEDQIARLASGRRAARRDLAEWRALLYASHTTLEALIDSLGISRDSSALLDVMARMRYASSLVRRSRGSQTRRAQLRSDLQLLNLALSIDIRSRRNSWGFGITTRLRRRMLKVRDAIASILEAPWDRSAEQKAEAVLERFYLRDAHRLVEHLDRSQASPQLLAGPWQHTTRLRQSYPISVRSQMLQE</sequence>
<evidence type="ECO:0000313" key="1">
    <source>
        <dbReference type="EMBL" id="KAF2763910.1"/>
    </source>
</evidence>
<gene>
    <name evidence="1" type="ORF">EJ03DRAFT_48615</name>
</gene>
<organism evidence="1 2">
    <name type="scientific">Teratosphaeria nubilosa</name>
    <dbReference type="NCBI Taxonomy" id="161662"/>
    <lineage>
        <taxon>Eukaryota</taxon>
        <taxon>Fungi</taxon>
        <taxon>Dikarya</taxon>
        <taxon>Ascomycota</taxon>
        <taxon>Pezizomycotina</taxon>
        <taxon>Dothideomycetes</taxon>
        <taxon>Dothideomycetidae</taxon>
        <taxon>Mycosphaerellales</taxon>
        <taxon>Teratosphaeriaceae</taxon>
        <taxon>Teratosphaeria</taxon>
    </lineage>
</organism>
<reference evidence="1" key="1">
    <citation type="journal article" date="2020" name="Stud. Mycol.">
        <title>101 Dothideomycetes genomes: a test case for predicting lifestyles and emergence of pathogens.</title>
        <authorList>
            <person name="Haridas S."/>
            <person name="Albert R."/>
            <person name="Binder M."/>
            <person name="Bloem J."/>
            <person name="Labutti K."/>
            <person name="Salamov A."/>
            <person name="Andreopoulos B."/>
            <person name="Baker S."/>
            <person name="Barry K."/>
            <person name="Bills G."/>
            <person name="Bluhm B."/>
            <person name="Cannon C."/>
            <person name="Castanera R."/>
            <person name="Culley D."/>
            <person name="Daum C."/>
            <person name="Ezra D."/>
            <person name="Gonzalez J."/>
            <person name="Henrissat B."/>
            <person name="Kuo A."/>
            <person name="Liang C."/>
            <person name="Lipzen A."/>
            <person name="Lutzoni F."/>
            <person name="Magnuson J."/>
            <person name="Mondo S."/>
            <person name="Nolan M."/>
            <person name="Ohm R."/>
            <person name="Pangilinan J."/>
            <person name="Park H.-J."/>
            <person name="Ramirez L."/>
            <person name="Alfaro M."/>
            <person name="Sun H."/>
            <person name="Tritt A."/>
            <person name="Yoshinaga Y."/>
            <person name="Zwiers L.-H."/>
            <person name="Turgeon B."/>
            <person name="Goodwin S."/>
            <person name="Spatafora J."/>
            <person name="Crous P."/>
            <person name="Grigoriev I."/>
        </authorList>
    </citation>
    <scope>NUCLEOTIDE SEQUENCE</scope>
    <source>
        <strain evidence="1">CBS 116005</strain>
    </source>
</reference>
<name>A0A6G1KU29_9PEZI</name>
<proteinExistence type="predicted"/>
<dbReference type="EMBL" id="ML995952">
    <property type="protein sequence ID" value="KAF2763910.1"/>
    <property type="molecule type" value="Genomic_DNA"/>
</dbReference>